<evidence type="ECO:0000313" key="4">
    <source>
        <dbReference type="Proteomes" id="UP000000593"/>
    </source>
</evidence>
<dbReference type="InterPro" id="IPR012337">
    <property type="entry name" value="RNaseH-like_sf"/>
</dbReference>
<dbReference type="STRING" id="298386.PBPRB0069"/>
<protein>
    <submittedName>
        <fullName evidence="3">Hypothetical transposase</fullName>
    </submittedName>
</protein>
<feature type="transmembrane region" description="Helical" evidence="1">
    <location>
        <begin position="324"/>
        <end position="343"/>
    </location>
</feature>
<feature type="domain" description="Transposase IS4-like" evidence="2">
    <location>
        <begin position="92"/>
        <end position="310"/>
    </location>
</feature>
<dbReference type="PANTHER" id="PTHR35404:SF8">
    <property type="entry name" value="TRANSPOSASE OF TN10"/>
    <property type="match status" value="1"/>
</dbReference>
<dbReference type="NCBIfam" id="NF033591">
    <property type="entry name" value="transpos_IS4_2"/>
    <property type="match status" value="1"/>
</dbReference>
<proteinExistence type="predicted"/>
<dbReference type="SUPFAM" id="SSF53098">
    <property type="entry name" value="Ribonuclease H-like"/>
    <property type="match status" value="1"/>
</dbReference>
<evidence type="ECO:0000256" key="1">
    <source>
        <dbReference type="SAM" id="Phobius"/>
    </source>
</evidence>
<dbReference type="Proteomes" id="UP000000593">
    <property type="component" value="Chromosome 2"/>
</dbReference>
<dbReference type="GO" id="GO:0006313">
    <property type="term" value="P:DNA transposition"/>
    <property type="evidence" value="ECO:0007669"/>
    <property type="project" value="InterPro"/>
</dbReference>
<reference evidence="4" key="1">
    <citation type="journal article" date="2005" name="Science">
        <title>Life at depth: Photobacterium profundum genome sequence and expression analysis.</title>
        <authorList>
            <person name="Vezzi A."/>
            <person name="Campanaro S."/>
            <person name="D'Angelo M."/>
            <person name="Simonato F."/>
            <person name="Vitulo N."/>
            <person name="Lauro F.M."/>
            <person name="Cestaro A."/>
            <person name="Malacrida G."/>
            <person name="Simionati B."/>
            <person name="Cannata N."/>
            <person name="Romualdi C."/>
            <person name="Bartlett D.H."/>
            <person name="Valle G."/>
        </authorList>
    </citation>
    <scope>NUCLEOTIDE SEQUENCE [LARGE SCALE GENOMIC DNA]</scope>
    <source>
        <strain evidence="4">ATCC BAA-1253 / SS9</strain>
    </source>
</reference>
<dbReference type="AlphaFoldDB" id="Q6LL98"/>
<dbReference type="GO" id="GO:0004803">
    <property type="term" value="F:transposase activity"/>
    <property type="evidence" value="ECO:0007669"/>
    <property type="project" value="InterPro"/>
</dbReference>
<dbReference type="GO" id="GO:0003677">
    <property type="term" value="F:DNA binding"/>
    <property type="evidence" value="ECO:0007669"/>
    <property type="project" value="InterPro"/>
</dbReference>
<dbReference type="KEGG" id="ppr:PBPRB0069"/>
<sequence>MKATEILYQDLRSYYPQIHSSRLKTLCTFVESGIKDQRVSVTYLGRGLESGSVTTKKHDIKRADRLIGNAHLHCERHDYYEYMTEQLIGREKYPIILIDWSPINGQEIYQLLRASIPMQGRGLVLYEKTFHESELNTEKAHQSFLDELEQVLPEGCQPVITTDAIYRSPWFKAVELKGWYWIGRVRGQVSLSQDKETWYTSYQWFKAAKVNKAEHLGVLYYGKVAKFKCEGVLFKRNKKGRSAKKKRGGVSQRTTDKTHEKDANEAWLLVFNLPPRYKNNANIAVSLYRQRMQIEENFRDTKNGKLGISLEYANSKSVERFDNLLLIAGLILFIIWCVGRAAVMKKIHYSLQANSLKYRAVLSTIYIGREVAKDGRYTITIDEYVYVLAHLSELAVSMEDLL</sequence>
<dbReference type="eggNOG" id="COG3385">
    <property type="taxonomic scope" value="Bacteria"/>
</dbReference>
<organism evidence="3 4">
    <name type="scientific">Photobacterium profundum (strain SS9)</name>
    <dbReference type="NCBI Taxonomy" id="298386"/>
    <lineage>
        <taxon>Bacteria</taxon>
        <taxon>Pseudomonadati</taxon>
        <taxon>Pseudomonadota</taxon>
        <taxon>Gammaproteobacteria</taxon>
        <taxon>Vibrionales</taxon>
        <taxon>Vibrionaceae</taxon>
        <taxon>Photobacterium</taxon>
    </lineage>
</organism>
<gene>
    <name evidence="3" type="primary">SOA0102</name>
    <name evidence="3" type="ordered locus">PBPRB0069</name>
</gene>
<keyword evidence="1" id="KW-1133">Transmembrane helix</keyword>
<name>Q6LL98_PHOPR</name>
<keyword evidence="4" id="KW-1185">Reference proteome</keyword>
<accession>Q6LL98</accession>
<dbReference type="PANTHER" id="PTHR35404">
    <property type="entry name" value="TRANSPOSASE OF TN10"/>
    <property type="match status" value="1"/>
</dbReference>
<dbReference type="InterPro" id="IPR047658">
    <property type="entry name" value="IS4-like_transpos"/>
</dbReference>
<evidence type="ECO:0000313" key="3">
    <source>
        <dbReference type="EMBL" id="CAG21942.1"/>
    </source>
</evidence>
<dbReference type="EMBL" id="CR378675">
    <property type="protein sequence ID" value="CAG21942.1"/>
    <property type="molecule type" value="Genomic_DNA"/>
</dbReference>
<keyword evidence="1" id="KW-0472">Membrane</keyword>
<evidence type="ECO:0000259" key="2">
    <source>
        <dbReference type="Pfam" id="PF01609"/>
    </source>
</evidence>
<keyword evidence="1" id="KW-0812">Transmembrane</keyword>
<dbReference type="Pfam" id="PF01609">
    <property type="entry name" value="DDE_Tnp_1"/>
    <property type="match status" value="1"/>
</dbReference>
<dbReference type="RefSeq" id="WP_011220172.1">
    <property type="nucleotide sequence ID" value="NC_006371.1"/>
</dbReference>
<dbReference type="InterPro" id="IPR002559">
    <property type="entry name" value="Transposase_11"/>
</dbReference>
<dbReference type="HOGENOM" id="CLU_061699_0_0_6"/>